<keyword evidence="2" id="KW-1185">Reference proteome</keyword>
<dbReference type="AlphaFoldDB" id="A0A8S1PL10"/>
<evidence type="ECO:0000313" key="2">
    <source>
        <dbReference type="Proteomes" id="UP000688137"/>
    </source>
</evidence>
<organism evidence="1 2">
    <name type="scientific">Paramecium primaurelia</name>
    <dbReference type="NCBI Taxonomy" id="5886"/>
    <lineage>
        <taxon>Eukaryota</taxon>
        <taxon>Sar</taxon>
        <taxon>Alveolata</taxon>
        <taxon>Ciliophora</taxon>
        <taxon>Intramacronucleata</taxon>
        <taxon>Oligohymenophorea</taxon>
        <taxon>Peniculida</taxon>
        <taxon>Parameciidae</taxon>
        <taxon>Paramecium</taxon>
    </lineage>
</organism>
<dbReference type="EMBL" id="CAJJDM010000124">
    <property type="protein sequence ID" value="CAD8103596.1"/>
    <property type="molecule type" value="Genomic_DNA"/>
</dbReference>
<name>A0A8S1PL10_PARPR</name>
<evidence type="ECO:0000313" key="1">
    <source>
        <dbReference type="EMBL" id="CAD8103596.1"/>
    </source>
</evidence>
<comment type="caution">
    <text evidence="1">The sequence shown here is derived from an EMBL/GenBank/DDBJ whole genome shotgun (WGS) entry which is preliminary data.</text>
</comment>
<accession>A0A8S1PL10</accession>
<dbReference type="Proteomes" id="UP000688137">
    <property type="component" value="Unassembled WGS sequence"/>
</dbReference>
<proteinExistence type="predicted"/>
<dbReference type="OMA" id="CAFQENY"/>
<gene>
    <name evidence="1" type="ORF">PPRIM_AZ9-3.1.T1210127</name>
</gene>
<protein>
    <submittedName>
        <fullName evidence="1">Uncharacterized protein</fullName>
    </submittedName>
</protein>
<reference evidence="1" key="1">
    <citation type="submission" date="2021-01" db="EMBL/GenBank/DDBJ databases">
        <authorList>
            <consortium name="Genoscope - CEA"/>
            <person name="William W."/>
        </authorList>
    </citation>
    <scope>NUCLEOTIDE SEQUENCE</scope>
</reference>
<sequence>MHKPNILSFTRDETPKPSINRERHVNRQMAISVDSPKEFQFKHVKVEDILFIKPSDAAIQQDMQYKRIKWYGKAVNLQHDLQITLRPNLSQLQDKKVNESIQESEDRIIRLKSTKCRFNDKISNRSYELDLNGRYLDQKCAFQENYTLYSKQSFKLKTGMFEQFKNAQLLQKRGNQYEYFLQKPKPTYYNNSKQKSYRTSQNKPNLLNQTDNTIATLIDTPIKYQNELNLKIARNQILQSLEQQKRKRAISEN</sequence>